<keyword evidence="1" id="KW-0812">Transmembrane</keyword>
<dbReference type="Gene3D" id="2.60.40.10">
    <property type="entry name" value="Immunoglobulins"/>
    <property type="match status" value="1"/>
</dbReference>
<dbReference type="GO" id="GO:1990782">
    <property type="term" value="F:protein tyrosine kinase binding"/>
    <property type="evidence" value="ECO:0007669"/>
    <property type="project" value="TreeGrafter"/>
</dbReference>
<feature type="domain" description="Ig-like" evidence="3">
    <location>
        <begin position="20"/>
        <end position="129"/>
    </location>
</feature>
<keyword evidence="1" id="KW-1133">Transmembrane helix</keyword>
<dbReference type="GO" id="GO:0042110">
    <property type="term" value="P:T cell activation"/>
    <property type="evidence" value="ECO:0007669"/>
    <property type="project" value="TreeGrafter"/>
</dbReference>
<dbReference type="GO" id="GO:0070374">
    <property type="term" value="P:positive regulation of ERK1 and ERK2 cascade"/>
    <property type="evidence" value="ECO:0007669"/>
    <property type="project" value="TreeGrafter"/>
</dbReference>
<keyword evidence="2" id="KW-0732">Signal</keyword>
<evidence type="ECO:0000313" key="5">
    <source>
        <dbReference type="Proteomes" id="UP000752171"/>
    </source>
</evidence>
<comment type="caution">
    <text evidence="4">The sequence shown here is derived from an EMBL/GenBank/DDBJ whole genome shotgun (WGS) entry which is preliminary data.</text>
</comment>
<dbReference type="InterPro" id="IPR007110">
    <property type="entry name" value="Ig-like_dom"/>
</dbReference>
<dbReference type="EMBL" id="JAICCE010000006">
    <property type="protein sequence ID" value="KAG9275964.1"/>
    <property type="molecule type" value="Genomic_DNA"/>
</dbReference>
<gene>
    <name evidence="4" type="ORF">AMEX_G8210</name>
</gene>
<dbReference type="PANTHER" id="PTHR11422:SF3">
    <property type="entry name" value="G6F-LIKE PROTEIN"/>
    <property type="match status" value="1"/>
</dbReference>
<dbReference type="InterPro" id="IPR003599">
    <property type="entry name" value="Ig_sub"/>
</dbReference>
<sequence length="547" mass="59996">MRSASLCFVLICVHQGLIFPSGADRVKDWTDVVMVPEGTAVTLRCSDGPAVLSEQVTWMMMRPKENGWTSVFSVNTSRGVTGRLLSKLGDKIIQIFEDVSLQFTASANDGGRYLCLMMQGSETYREKITLLALVKLILAPAPPVPVNSTLRLEAQVSPVFAVAGGTWLSPADVPLLTVAPSPGTLLTKLPWVNHRDNGLYTCSIHISGQSSKSQYNFTMSVKVDENKVASVPNIIYDPTLSKASLAQSTVTLSCPSIHGDYVRVYWWCADCSKVLPKKVFQSDRWRNHMISTPKPRLQLQDNGENISFLLRPELDDAGQYQCEVFLNDKVYGQSTTVTVLKGNAKSSSSSLDLTCTYAMRSQVAKVKWIHIQRPNFQLPVRAVIGRLTASVALPVTPKTAGQYACTLQLKSGQTVRYTYNVPLTPTERPCCGSDLPAKATTDHSAEPPLPPAEPSAVLSALSLLLFVVPVVAVAVGMLLWRRGCCSSRQNVDVERTLSHYSGEVENIYENPEDLRQSSPHGAVYMDLKPTGEADVYKELDRYDPCCG</sequence>
<evidence type="ECO:0000256" key="1">
    <source>
        <dbReference type="SAM" id="Phobius"/>
    </source>
</evidence>
<proteinExistence type="predicted"/>
<dbReference type="SMART" id="SM00409">
    <property type="entry name" value="IG"/>
    <property type="match status" value="3"/>
</dbReference>
<dbReference type="AlphaFoldDB" id="A0A8T2LYG3"/>
<dbReference type="OrthoDB" id="8713003at2759"/>
<accession>A0A8T2LYG3</accession>
<dbReference type="InterPro" id="IPR036179">
    <property type="entry name" value="Ig-like_dom_sf"/>
</dbReference>
<reference evidence="4 5" key="1">
    <citation type="submission" date="2021-07" db="EMBL/GenBank/DDBJ databases">
        <authorList>
            <person name="Imarazene B."/>
            <person name="Zahm M."/>
            <person name="Klopp C."/>
            <person name="Cabau C."/>
            <person name="Beille S."/>
            <person name="Jouanno E."/>
            <person name="Castinel A."/>
            <person name="Lluch J."/>
            <person name="Gil L."/>
            <person name="Kuchtly C."/>
            <person name="Lopez Roques C."/>
            <person name="Donnadieu C."/>
            <person name="Parrinello H."/>
            <person name="Journot L."/>
            <person name="Du K."/>
            <person name="Schartl M."/>
            <person name="Retaux S."/>
            <person name="Guiguen Y."/>
        </authorList>
    </citation>
    <scope>NUCLEOTIDE SEQUENCE [LARGE SCALE GENOMIC DNA]</scope>
    <source>
        <strain evidence="4">Pach_M1</strain>
        <tissue evidence="4">Testis</tissue>
    </source>
</reference>
<dbReference type="GO" id="GO:0035723">
    <property type="term" value="P:interleukin-15-mediated signaling pathway"/>
    <property type="evidence" value="ECO:0007669"/>
    <property type="project" value="TreeGrafter"/>
</dbReference>
<dbReference type="Proteomes" id="UP000752171">
    <property type="component" value="Unassembled WGS sequence"/>
</dbReference>
<dbReference type="SUPFAM" id="SSF48726">
    <property type="entry name" value="Immunoglobulin"/>
    <property type="match status" value="2"/>
</dbReference>
<dbReference type="PANTHER" id="PTHR11422">
    <property type="entry name" value="T-CELL SURFACE GLYCOPROTEIN CD4"/>
    <property type="match status" value="1"/>
</dbReference>
<organism evidence="4 5">
    <name type="scientific">Astyanax mexicanus</name>
    <name type="common">Blind cave fish</name>
    <name type="synonym">Astyanax fasciatus mexicanus</name>
    <dbReference type="NCBI Taxonomy" id="7994"/>
    <lineage>
        <taxon>Eukaryota</taxon>
        <taxon>Metazoa</taxon>
        <taxon>Chordata</taxon>
        <taxon>Craniata</taxon>
        <taxon>Vertebrata</taxon>
        <taxon>Euteleostomi</taxon>
        <taxon>Actinopterygii</taxon>
        <taxon>Neopterygii</taxon>
        <taxon>Teleostei</taxon>
        <taxon>Ostariophysi</taxon>
        <taxon>Characiformes</taxon>
        <taxon>Characoidei</taxon>
        <taxon>Acestrorhamphidae</taxon>
        <taxon>Acestrorhamphinae</taxon>
        <taxon>Astyanax</taxon>
    </lineage>
</organism>
<dbReference type="GO" id="GO:0045121">
    <property type="term" value="C:membrane raft"/>
    <property type="evidence" value="ECO:0007669"/>
    <property type="project" value="TreeGrafter"/>
</dbReference>
<feature type="signal peptide" evidence="2">
    <location>
        <begin position="1"/>
        <end position="23"/>
    </location>
</feature>
<feature type="transmembrane region" description="Helical" evidence="1">
    <location>
        <begin position="456"/>
        <end position="480"/>
    </location>
</feature>
<dbReference type="PROSITE" id="PS50835">
    <property type="entry name" value="IG_LIKE"/>
    <property type="match status" value="2"/>
</dbReference>
<protein>
    <recommendedName>
        <fullName evidence="3">Ig-like domain-containing protein</fullName>
    </recommendedName>
</protein>
<evidence type="ECO:0000256" key="2">
    <source>
        <dbReference type="SAM" id="SignalP"/>
    </source>
</evidence>
<dbReference type="GO" id="GO:0042289">
    <property type="term" value="F:MHC class II protein binding"/>
    <property type="evidence" value="ECO:0007669"/>
    <property type="project" value="TreeGrafter"/>
</dbReference>
<feature type="chain" id="PRO_5035833809" description="Ig-like domain-containing protein" evidence="2">
    <location>
        <begin position="24"/>
        <end position="547"/>
    </location>
</feature>
<name>A0A8T2LYG3_ASTMX</name>
<dbReference type="GO" id="GO:0009897">
    <property type="term" value="C:external side of plasma membrane"/>
    <property type="evidence" value="ECO:0007669"/>
    <property type="project" value="TreeGrafter"/>
</dbReference>
<evidence type="ECO:0000313" key="4">
    <source>
        <dbReference type="EMBL" id="KAG9275964.1"/>
    </source>
</evidence>
<keyword evidence="1" id="KW-0472">Membrane</keyword>
<evidence type="ECO:0000259" key="3">
    <source>
        <dbReference type="PROSITE" id="PS50835"/>
    </source>
</evidence>
<dbReference type="InterPro" id="IPR013783">
    <property type="entry name" value="Ig-like_fold"/>
</dbReference>
<feature type="domain" description="Ig-like" evidence="3">
    <location>
        <begin position="232"/>
        <end position="338"/>
    </location>
</feature>